<dbReference type="NCBIfam" id="TIGR00180">
    <property type="entry name" value="parB_part"/>
    <property type="match status" value="1"/>
</dbReference>
<dbReference type="Pfam" id="PF17762">
    <property type="entry name" value="HTH_ParB"/>
    <property type="match status" value="1"/>
</dbReference>
<keyword evidence="5" id="KW-1185">Reference proteome</keyword>
<protein>
    <submittedName>
        <fullName evidence="4">ParB, chromosome partitioning protein, ParB family</fullName>
    </submittedName>
</protein>
<dbReference type="GO" id="GO:0003677">
    <property type="term" value="F:DNA binding"/>
    <property type="evidence" value="ECO:0007669"/>
    <property type="project" value="UniProtKB-KW"/>
</dbReference>
<name>A0A2K8SI44_9NOSO</name>
<dbReference type="InterPro" id="IPR036086">
    <property type="entry name" value="ParB/Sulfiredoxin_sf"/>
</dbReference>
<dbReference type="EMBL" id="CP024785">
    <property type="protein sequence ID" value="AUB35132.1"/>
    <property type="molecule type" value="Genomic_DNA"/>
</dbReference>
<evidence type="ECO:0000256" key="2">
    <source>
        <dbReference type="ARBA" id="ARBA00023125"/>
    </source>
</evidence>
<dbReference type="FunFam" id="3.90.1530.30:FF:000001">
    <property type="entry name" value="Chromosome partitioning protein ParB"/>
    <property type="match status" value="1"/>
</dbReference>
<dbReference type="InterPro" id="IPR050336">
    <property type="entry name" value="Chromosome_partition/occlusion"/>
</dbReference>
<dbReference type="Gene3D" id="1.10.10.2830">
    <property type="match status" value="1"/>
</dbReference>
<dbReference type="InterPro" id="IPR003115">
    <property type="entry name" value="ParB_N"/>
</dbReference>
<dbReference type="SUPFAM" id="SSF109709">
    <property type="entry name" value="KorB DNA-binding domain-like"/>
    <property type="match status" value="1"/>
</dbReference>
<dbReference type="SMART" id="SM00470">
    <property type="entry name" value="ParB"/>
    <property type="match status" value="1"/>
</dbReference>
<dbReference type="InterPro" id="IPR041468">
    <property type="entry name" value="HTH_ParB/Spo0J"/>
</dbReference>
<gene>
    <name evidence="4" type="ORF">COO91_00997</name>
</gene>
<dbReference type="GO" id="GO:0005694">
    <property type="term" value="C:chromosome"/>
    <property type="evidence" value="ECO:0007669"/>
    <property type="project" value="TreeGrafter"/>
</dbReference>
<keyword evidence="2" id="KW-0238">DNA-binding</keyword>
<dbReference type="InterPro" id="IPR004437">
    <property type="entry name" value="ParB/RepB/Spo0J"/>
</dbReference>
<evidence type="ECO:0000313" key="5">
    <source>
        <dbReference type="Proteomes" id="UP000232003"/>
    </source>
</evidence>
<dbReference type="PANTHER" id="PTHR33375:SF7">
    <property type="entry name" value="CHROMOSOME 2-PARTITIONING PROTEIN PARB-RELATED"/>
    <property type="match status" value="1"/>
</dbReference>
<dbReference type="SUPFAM" id="SSF110849">
    <property type="entry name" value="ParB/Sulfiredoxin"/>
    <property type="match status" value="1"/>
</dbReference>
<dbReference type="GO" id="GO:0007059">
    <property type="term" value="P:chromosome segregation"/>
    <property type="evidence" value="ECO:0007669"/>
    <property type="project" value="TreeGrafter"/>
</dbReference>
<feature type="domain" description="ParB-like N-terminal" evidence="3">
    <location>
        <begin position="1"/>
        <end position="90"/>
    </location>
</feature>
<proteinExistence type="inferred from homology"/>
<sequence>MLPISQIILPKSQPRRYFDQNKLESLANSIKEVGLLEPIVVRCIRENTYELVAGERRLKACQIAKLENVAVNIIECDNITASRIRLVENLQREDLNVYEETIGILELLAMLLEIDQETVVQHMYQMHHAYNGETGHNVMSNKESLTIQKVFTQLGKITWQSFVSNRLPILNLKDDIKAALAEGKLEYTKALAISKIKDKEKRTEVLRQAIEESLSLSKIKEIVKEIIQQSPKDEKNVSVKKQYQEKTSDIFKLLKKSKVWDDDKKVKQLMKSIGQIEKLLTETDLTSEIENDFNG</sequence>
<dbReference type="AlphaFoldDB" id="A0A2K8SI44"/>
<evidence type="ECO:0000259" key="3">
    <source>
        <dbReference type="SMART" id="SM00470"/>
    </source>
</evidence>
<reference evidence="4 5" key="1">
    <citation type="submission" date="2017-11" db="EMBL/GenBank/DDBJ databases">
        <title>Complete genome of a free-living desiccation-tolerant cyanobacterium and its photosynthetic adaptation to extreme terrestrial habitat.</title>
        <authorList>
            <person name="Shang J."/>
        </authorList>
    </citation>
    <scope>NUCLEOTIDE SEQUENCE [LARGE SCALE GENOMIC DNA]</scope>
    <source>
        <strain evidence="4 5">CCNUN1</strain>
    </source>
</reference>
<organism evidence="4 5">
    <name type="scientific">Nostoc flagelliforme CCNUN1</name>
    <dbReference type="NCBI Taxonomy" id="2038116"/>
    <lineage>
        <taxon>Bacteria</taxon>
        <taxon>Bacillati</taxon>
        <taxon>Cyanobacteriota</taxon>
        <taxon>Cyanophyceae</taxon>
        <taxon>Nostocales</taxon>
        <taxon>Nostocaceae</taxon>
        <taxon>Nostoc</taxon>
    </lineage>
</organism>
<comment type="similarity">
    <text evidence="1">Belongs to the ParB family.</text>
</comment>
<evidence type="ECO:0000313" key="4">
    <source>
        <dbReference type="EMBL" id="AUB35132.1"/>
    </source>
</evidence>
<dbReference type="Gene3D" id="3.90.1530.30">
    <property type="match status" value="1"/>
</dbReference>
<accession>A0A2K8SI44</accession>
<dbReference type="Proteomes" id="UP000232003">
    <property type="component" value="Chromosome"/>
</dbReference>
<dbReference type="Pfam" id="PF02195">
    <property type="entry name" value="ParB_N"/>
    <property type="match status" value="1"/>
</dbReference>
<dbReference type="PANTHER" id="PTHR33375">
    <property type="entry name" value="CHROMOSOME-PARTITIONING PROTEIN PARB-RELATED"/>
    <property type="match status" value="1"/>
</dbReference>
<evidence type="ECO:0000256" key="1">
    <source>
        <dbReference type="ARBA" id="ARBA00006295"/>
    </source>
</evidence>
<dbReference type="KEGG" id="nfl:COO91_00997"/>